<keyword evidence="2" id="KW-1185">Reference proteome</keyword>
<comment type="caution">
    <text evidence="1">The sequence shown here is derived from an EMBL/GenBank/DDBJ whole genome shotgun (WGS) entry which is preliminary data.</text>
</comment>
<dbReference type="PANTHER" id="PTHR43344">
    <property type="entry name" value="PHOSPHOSERINE PHOSPHATASE"/>
    <property type="match status" value="1"/>
</dbReference>
<evidence type="ECO:0000313" key="2">
    <source>
        <dbReference type="Proteomes" id="UP001597044"/>
    </source>
</evidence>
<protein>
    <submittedName>
        <fullName evidence="1">HAD-IB family hydrolase</fullName>
    </submittedName>
</protein>
<organism evidence="1 2">
    <name type="scientific">Paraperlucidibaca wandonensis</name>
    <dbReference type="NCBI Taxonomy" id="1268273"/>
    <lineage>
        <taxon>Bacteria</taxon>
        <taxon>Pseudomonadati</taxon>
        <taxon>Pseudomonadota</taxon>
        <taxon>Gammaproteobacteria</taxon>
        <taxon>Moraxellales</taxon>
        <taxon>Moraxellaceae</taxon>
        <taxon>Paraperlucidibaca</taxon>
    </lineage>
</organism>
<dbReference type="GO" id="GO:0016787">
    <property type="term" value="F:hydrolase activity"/>
    <property type="evidence" value="ECO:0007669"/>
    <property type="project" value="UniProtKB-KW"/>
</dbReference>
<dbReference type="NCBIfam" id="TIGR01490">
    <property type="entry name" value="HAD-SF-IB-hyp1"/>
    <property type="match status" value="1"/>
</dbReference>
<dbReference type="NCBIfam" id="TIGR01488">
    <property type="entry name" value="HAD-SF-IB"/>
    <property type="match status" value="1"/>
</dbReference>
<dbReference type="PANTHER" id="PTHR43344:SF14">
    <property type="entry name" value="HAD-IB FAMILY HYDROLASE"/>
    <property type="match status" value="1"/>
</dbReference>
<keyword evidence="1" id="KW-0378">Hydrolase</keyword>
<evidence type="ECO:0000313" key="1">
    <source>
        <dbReference type="EMBL" id="MFD0948886.1"/>
    </source>
</evidence>
<dbReference type="Gene3D" id="3.40.50.1000">
    <property type="entry name" value="HAD superfamily/HAD-like"/>
    <property type="match status" value="1"/>
</dbReference>
<dbReference type="InterPro" id="IPR050582">
    <property type="entry name" value="HAD-like_SerB"/>
</dbReference>
<reference evidence="2" key="1">
    <citation type="journal article" date="2019" name="Int. J. Syst. Evol. Microbiol.">
        <title>The Global Catalogue of Microorganisms (GCM) 10K type strain sequencing project: providing services to taxonomists for standard genome sequencing and annotation.</title>
        <authorList>
            <consortium name="The Broad Institute Genomics Platform"/>
            <consortium name="The Broad Institute Genome Sequencing Center for Infectious Disease"/>
            <person name="Wu L."/>
            <person name="Ma J."/>
        </authorList>
    </citation>
    <scope>NUCLEOTIDE SEQUENCE [LARGE SCALE GENOMIC DNA]</scope>
    <source>
        <strain evidence="2">CCUG 63419</strain>
    </source>
</reference>
<dbReference type="Pfam" id="PF12710">
    <property type="entry name" value="HAD"/>
    <property type="match status" value="1"/>
</dbReference>
<dbReference type="Proteomes" id="UP001597044">
    <property type="component" value="Unassembled WGS sequence"/>
</dbReference>
<proteinExistence type="predicted"/>
<name>A0ABW3HBM5_9GAMM</name>
<dbReference type="Gene3D" id="1.20.1440.100">
    <property type="entry name" value="SG protein - dephosphorylation function"/>
    <property type="match status" value="1"/>
</dbReference>
<dbReference type="InterPro" id="IPR006385">
    <property type="entry name" value="HAD_hydro_SerB1"/>
</dbReference>
<dbReference type="EMBL" id="JBHTIT010000001">
    <property type="protein sequence ID" value="MFD0948886.1"/>
    <property type="molecule type" value="Genomic_DNA"/>
</dbReference>
<dbReference type="CDD" id="cd02612">
    <property type="entry name" value="HAD_PGPPase"/>
    <property type="match status" value="1"/>
</dbReference>
<gene>
    <name evidence="1" type="ORF">ACFQ0F_00500</name>
</gene>
<dbReference type="InterPro" id="IPR023214">
    <property type="entry name" value="HAD_sf"/>
</dbReference>
<dbReference type="SUPFAM" id="SSF56784">
    <property type="entry name" value="HAD-like"/>
    <property type="match status" value="1"/>
</dbReference>
<sequence>MTVIVKQPTIVAFDFDGTLTRGESFFHFLWFVTPWWRFAWCFLRCVPVLAAYVARLMSNDRAKARVISIFLRGQSREKLEQLSRDFASKGIPKSLRPEAMARLRHHQKQGHHCVLVSATLALYLRPWAELHEFEHVIATELACDGQGRLTGVMSTPNCYGPQKAVRLKAHFGVDHIFAAYGDSSGDTEMLAMAEQPFYRPWH</sequence>
<dbReference type="InterPro" id="IPR036412">
    <property type="entry name" value="HAD-like_sf"/>
</dbReference>
<dbReference type="RefSeq" id="WP_340675341.1">
    <property type="nucleotide sequence ID" value="NZ_JBHTIT010000001.1"/>
</dbReference>
<accession>A0ABW3HBM5</accession>